<dbReference type="Proteomes" id="UP000799776">
    <property type="component" value="Unassembled WGS sequence"/>
</dbReference>
<feature type="compositionally biased region" description="Acidic residues" evidence="4">
    <location>
        <begin position="716"/>
        <end position="775"/>
    </location>
</feature>
<comment type="similarity">
    <text evidence="2">Belongs to the MYBBP1A family.</text>
</comment>
<evidence type="ECO:0000256" key="3">
    <source>
        <dbReference type="ARBA" id="ARBA00023242"/>
    </source>
</evidence>
<feature type="region of interest" description="Disordered" evidence="4">
    <location>
        <begin position="1"/>
        <end position="25"/>
    </location>
</feature>
<comment type="caution">
    <text evidence="5">The sequence shown here is derived from an EMBL/GenBank/DDBJ whole genome shotgun (WGS) entry which is preliminary data.</text>
</comment>
<reference evidence="5" key="1">
    <citation type="journal article" date="2020" name="Stud. Mycol.">
        <title>101 Dothideomycetes genomes: a test case for predicting lifestyles and emergence of pathogens.</title>
        <authorList>
            <person name="Haridas S."/>
            <person name="Albert R."/>
            <person name="Binder M."/>
            <person name="Bloem J."/>
            <person name="Labutti K."/>
            <person name="Salamov A."/>
            <person name="Andreopoulos B."/>
            <person name="Baker S."/>
            <person name="Barry K."/>
            <person name="Bills G."/>
            <person name="Bluhm B."/>
            <person name="Cannon C."/>
            <person name="Castanera R."/>
            <person name="Culley D."/>
            <person name="Daum C."/>
            <person name="Ezra D."/>
            <person name="Gonzalez J."/>
            <person name="Henrissat B."/>
            <person name="Kuo A."/>
            <person name="Liang C."/>
            <person name="Lipzen A."/>
            <person name="Lutzoni F."/>
            <person name="Magnuson J."/>
            <person name="Mondo S."/>
            <person name="Nolan M."/>
            <person name="Ohm R."/>
            <person name="Pangilinan J."/>
            <person name="Park H.-J."/>
            <person name="Ramirez L."/>
            <person name="Alfaro M."/>
            <person name="Sun H."/>
            <person name="Tritt A."/>
            <person name="Yoshinaga Y."/>
            <person name="Zwiers L.-H."/>
            <person name="Turgeon B."/>
            <person name="Goodwin S."/>
            <person name="Spatafora J."/>
            <person name="Crous P."/>
            <person name="Grigoriev I."/>
        </authorList>
    </citation>
    <scope>NUCLEOTIDE SEQUENCE</scope>
    <source>
        <strain evidence="5">CBS 121410</strain>
    </source>
</reference>
<dbReference type="PANTHER" id="PTHR13213:SF2">
    <property type="entry name" value="MYB-BINDING PROTEIN 1A"/>
    <property type="match status" value="1"/>
</dbReference>
<accession>A0A9P4I053</accession>
<evidence type="ECO:0000256" key="1">
    <source>
        <dbReference type="ARBA" id="ARBA00004123"/>
    </source>
</evidence>
<organism evidence="5 6">
    <name type="scientific">Saccharata proteae CBS 121410</name>
    <dbReference type="NCBI Taxonomy" id="1314787"/>
    <lineage>
        <taxon>Eukaryota</taxon>
        <taxon>Fungi</taxon>
        <taxon>Dikarya</taxon>
        <taxon>Ascomycota</taxon>
        <taxon>Pezizomycotina</taxon>
        <taxon>Dothideomycetes</taxon>
        <taxon>Dothideomycetes incertae sedis</taxon>
        <taxon>Botryosphaeriales</taxon>
        <taxon>Saccharataceae</taxon>
        <taxon>Saccharata</taxon>
    </lineage>
</organism>
<proteinExistence type="inferred from homology"/>
<evidence type="ECO:0000256" key="2">
    <source>
        <dbReference type="ARBA" id="ARBA00006809"/>
    </source>
</evidence>
<gene>
    <name evidence="5" type="ORF">K490DRAFT_39843</name>
</gene>
<dbReference type="EMBL" id="ML978716">
    <property type="protein sequence ID" value="KAF2088415.1"/>
    <property type="molecule type" value="Genomic_DNA"/>
</dbReference>
<dbReference type="GO" id="GO:0006355">
    <property type="term" value="P:regulation of DNA-templated transcription"/>
    <property type="evidence" value="ECO:0007669"/>
    <property type="project" value="InterPro"/>
</dbReference>
<dbReference type="Pfam" id="PF04931">
    <property type="entry name" value="DNA_pol_phi"/>
    <property type="match status" value="1"/>
</dbReference>
<evidence type="ECO:0000313" key="6">
    <source>
        <dbReference type="Proteomes" id="UP000799776"/>
    </source>
</evidence>
<dbReference type="AlphaFoldDB" id="A0A9P4I053"/>
<keyword evidence="6" id="KW-1185">Reference proteome</keyword>
<protein>
    <recommendedName>
        <fullName evidence="7">DNA polymerase V</fullName>
    </recommendedName>
</protein>
<evidence type="ECO:0008006" key="7">
    <source>
        <dbReference type="Google" id="ProtNLM"/>
    </source>
</evidence>
<dbReference type="OrthoDB" id="342531at2759"/>
<name>A0A9P4I053_9PEZI</name>
<evidence type="ECO:0000256" key="4">
    <source>
        <dbReference type="SAM" id="MobiDB-lite"/>
    </source>
</evidence>
<feature type="region of interest" description="Disordered" evidence="4">
    <location>
        <begin position="714"/>
        <end position="775"/>
    </location>
</feature>
<dbReference type="GO" id="GO:0005730">
    <property type="term" value="C:nucleolus"/>
    <property type="evidence" value="ECO:0007669"/>
    <property type="project" value="InterPro"/>
</dbReference>
<dbReference type="PANTHER" id="PTHR13213">
    <property type="entry name" value="MYB-BINDING PROTEIN 1A FAMILY MEMBER"/>
    <property type="match status" value="1"/>
</dbReference>
<keyword evidence="3" id="KW-0539">Nucleus</keyword>
<dbReference type="InterPro" id="IPR007015">
    <property type="entry name" value="DNA_pol_V/MYBBP1A"/>
</dbReference>
<comment type="subcellular location">
    <subcellularLocation>
        <location evidence="1">Nucleus</location>
    </subcellularLocation>
</comment>
<sequence length="998" mass="111347">MSRKRQLDSGTFQPPNLSDVRKRRRQYSEADAQLAKLFDSLADEAREVRISAAKELVLKFSPESEPDADLANRILTRLIRGLCSSRKGARFGFFVALTEVFRQLYGPSSISIADFEPNLHGLVKQIVELTQPDGKASGQEKKDNLLGRIFGFKSLIQSSVLVQPSTPKECQANVLEQIYTAAREKPWIREECGLILCDAVKTVARESQESLFVQQILDGLVSGGLAKTPEGIAIWLTVRAVLPDMELPDGIWHKKDPLCSKERQTLANVMKENYASVSSEPKEPGKKVKGGSSQTTLNFAWDVVMATVVQKEDAVLLLKFWTDIVDNNLFAASASPEQKSKGFQLFSRMLMTMPKWGLSPLFSPNLLRCLINQRNDSERYNHIAAKAPLDEMCARVKKEPDVAAELVRGLITKHGSVNFDRISKTKTVEVILTHADGEALEELVTLLEQLFYRPTEQDQRAADSQRQAIADMLVNIVRSRNKENASSIQGDASRWLDKLLLLLAKVAYFDHTGGDTQEQSPVPSVSQASRSMLQARIASCLAHLLSAKLDQEMHYPFALVEAIYDWSKNSATLTSRLDAGKPVLKAVKRSHKQLQEVAGRAEKAKSNKRPVLLAFKLLFSLTILQVYNGDPDAVAILDDLEACYLPTVQKDKSEDNANDQLIEIILSFAAKPSVLFRKLSEQVFSTFAADITAEGLQSLLDILEKKESLSGQQDLFDQDGSDVEQEASDEDDSDVEMIDGDMDLDDGATEGSEEEDASGDDDGEDASADDDGQADEDELARFDEMLADTLKTSKANGDAKDESSDDEDMDDEEMMALEPHLTKIFQERKKNAGKKRENKDAKETMINFKNRVLDLLLIYVKHQHANTMAMDLILPLLRLIRRTTSKQLAEKSFNLLKQYVDTSKKSLPKPEADAAVLEVLKCVHDEAKADSSKLHASASSRSSLFLAKVVTTHDPERFDQVIDLYGETQKQWHGDPKCKTHPSFFTEWTNWLIGTKKQ</sequence>
<dbReference type="GO" id="GO:0000182">
    <property type="term" value="F:rDNA binding"/>
    <property type="evidence" value="ECO:0007669"/>
    <property type="project" value="TreeGrafter"/>
</dbReference>
<dbReference type="SUPFAM" id="SSF48371">
    <property type="entry name" value="ARM repeat"/>
    <property type="match status" value="1"/>
</dbReference>
<feature type="region of interest" description="Disordered" evidence="4">
    <location>
        <begin position="790"/>
        <end position="810"/>
    </location>
</feature>
<evidence type="ECO:0000313" key="5">
    <source>
        <dbReference type="EMBL" id="KAF2088415.1"/>
    </source>
</evidence>
<dbReference type="InterPro" id="IPR016024">
    <property type="entry name" value="ARM-type_fold"/>
</dbReference>